<evidence type="ECO:0000313" key="4">
    <source>
        <dbReference type="Proteomes" id="UP000297477"/>
    </source>
</evidence>
<reference evidence="2 4" key="2">
    <citation type="submission" date="2019-03" db="EMBL/GenBank/DDBJ databases">
        <title>Reclassification of Micrococcus aloeverae and Micrococcus yunnanensis as later heterotypic synonyms of Micrococcus luteus.</title>
        <authorList>
            <person name="Huang C.-H."/>
        </authorList>
    </citation>
    <scope>NUCLEOTIDE SEQUENCE [LARGE SCALE GENOMIC DNA]</scope>
    <source>
        <strain evidence="2 4">BCRC 12151</strain>
    </source>
</reference>
<dbReference type="AlphaFoldDB" id="A0A1R4ISV0"/>
<gene>
    <name evidence="2" type="ORF">E4A49_09635</name>
    <name evidence="1" type="ORF">FM125_04375</name>
</gene>
<evidence type="ECO:0000313" key="1">
    <source>
        <dbReference type="EMBL" id="SJN22942.1"/>
    </source>
</evidence>
<dbReference type="Proteomes" id="UP000196230">
    <property type="component" value="Unassembled WGS sequence"/>
</dbReference>
<reference evidence="1 3" key="1">
    <citation type="submission" date="2017-02" db="EMBL/GenBank/DDBJ databases">
        <authorList>
            <person name="Peterson S.W."/>
        </authorList>
    </citation>
    <scope>NUCLEOTIDE SEQUENCE [LARGE SCALE GENOMIC DNA]</scope>
    <source>
        <strain evidence="1 3">2B3F</strain>
    </source>
</reference>
<evidence type="ECO:0000313" key="3">
    <source>
        <dbReference type="Proteomes" id="UP000196230"/>
    </source>
</evidence>
<dbReference type="Pfam" id="PF11248">
    <property type="entry name" value="DUF3046"/>
    <property type="match status" value="1"/>
</dbReference>
<dbReference type="InterPro" id="IPR021408">
    <property type="entry name" value="DUF3046"/>
</dbReference>
<dbReference type="EMBL" id="FUKP01000027">
    <property type="protein sequence ID" value="SJN22942.1"/>
    <property type="molecule type" value="Genomic_DNA"/>
</dbReference>
<proteinExistence type="predicted"/>
<dbReference type="RefSeq" id="WP_067189875.1">
    <property type="nucleotide sequence ID" value="NZ_FUKP01000027.1"/>
</dbReference>
<name>A0A1R4ISV0_9MICC</name>
<keyword evidence="4" id="KW-1185">Reference proteome</keyword>
<protein>
    <submittedName>
        <fullName evidence="2">DUF3046 domain-containing protein</fullName>
    </submittedName>
</protein>
<dbReference type="EMBL" id="SPKT01000021">
    <property type="protein sequence ID" value="TFH98225.1"/>
    <property type="molecule type" value="Genomic_DNA"/>
</dbReference>
<organism evidence="1 3">
    <name type="scientific">Micrococcus lylae</name>
    <dbReference type="NCBI Taxonomy" id="1273"/>
    <lineage>
        <taxon>Bacteria</taxon>
        <taxon>Bacillati</taxon>
        <taxon>Actinomycetota</taxon>
        <taxon>Actinomycetes</taxon>
        <taxon>Micrococcales</taxon>
        <taxon>Micrococcaceae</taxon>
        <taxon>Micrococcus</taxon>
    </lineage>
</organism>
<accession>A0A1R4ISV0</accession>
<sequence length="72" mass="7943">MRRSEFTRLVAEEFGPARGPVIVDTLNLPGLDCTGAEALAKGVDPRDVWRAICDLQDVPEERRLGRDIPPKG</sequence>
<evidence type="ECO:0000313" key="2">
    <source>
        <dbReference type="EMBL" id="TFH98225.1"/>
    </source>
</evidence>
<dbReference type="Proteomes" id="UP000297477">
    <property type="component" value="Unassembled WGS sequence"/>
</dbReference>
<dbReference type="OrthoDB" id="3215033at2"/>